<organism evidence="1 2">
    <name type="scientific">Scleroderma citrinum Foug A</name>
    <dbReference type="NCBI Taxonomy" id="1036808"/>
    <lineage>
        <taxon>Eukaryota</taxon>
        <taxon>Fungi</taxon>
        <taxon>Dikarya</taxon>
        <taxon>Basidiomycota</taxon>
        <taxon>Agaricomycotina</taxon>
        <taxon>Agaricomycetes</taxon>
        <taxon>Agaricomycetidae</taxon>
        <taxon>Boletales</taxon>
        <taxon>Sclerodermatineae</taxon>
        <taxon>Sclerodermataceae</taxon>
        <taxon>Scleroderma</taxon>
    </lineage>
</organism>
<dbReference type="AlphaFoldDB" id="A0A0C2ZVX4"/>
<evidence type="ECO:0000313" key="1">
    <source>
        <dbReference type="EMBL" id="KIM56627.1"/>
    </source>
</evidence>
<dbReference type="EMBL" id="KN822113">
    <property type="protein sequence ID" value="KIM56627.1"/>
    <property type="molecule type" value="Genomic_DNA"/>
</dbReference>
<dbReference type="Proteomes" id="UP000053989">
    <property type="component" value="Unassembled WGS sequence"/>
</dbReference>
<keyword evidence="2" id="KW-1185">Reference proteome</keyword>
<proteinExistence type="predicted"/>
<dbReference type="InParanoid" id="A0A0C2ZVX4"/>
<reference evidence="1 2" key="1">
    <citation type="submission" date="2014-04" db="EMBL/GenBank/DDBJ databases">
        <authorList>
            <consortium name="DOE Joint Genome Institute"/>
            <person name="Kuo A."/>
            <person name="Kohler A."/>
            <person name="Nagy L.G."/>
            <person name="Floudas D."/>
            <person name="Copeland A."/>
            <person name="Barry K.W."/>
            <person name="Cichocki N."/>
            <person name="Veneault-Fourrey C."/>
            <person name="LaButti K."/>
            <person name="Lindquist E.A."/>
            <person name="Lipzen A."/>
            <person name="Lundell T."/>
            <person name="Morin E."/>
            <person name="Murat C."/>
            <person name="Sun H."/>
            <person name="Tunlid A."/>
            <person name="Henrissat B."/>
            <person name="Grigoriev I.V."/>
            <person name="Hibbett D.S."/>
            <person name="Martin F."/>
            <person name="Nordberg H.P."/>
            <person name="Cantor M.N."/>
            <person name="Hua S.X."/>
        </authorList>
    </citation>
    <scope>NUCLEOTIDE SEQUENCE [LARGE SCALE GENOMIC DNA]</scope>
    <source>
        <strain evidence="1 2">Foug A</strain>
    </source>
</reference>
<name>A0A0C2ZVX4_9AGAM</name>
<reference evidence="2" key="2">
    <citation type="submission" date="2015-01" db="EMBL/GenBank/DDBJ databases">
        <title>Evolutionary Origins and Diversification of the Mycorrhizal Mutualists.</title>
        <authorList>
            <consortium name="DOE Joint Genome Institute"/>
            <consortium name="Mycorrhizal Genomics Consortium"/>
            <person name="Kohler A."/>
            <person name="Kuo A."/>
            <person name="Nagy L.G."/>
            <person name="Floudas D."/>
            <person name="Copeland A."/>
            <person name="Barry K.W."/>
            <person name="Cichocki N."/>
            <person name="Veneault-Fourrey C."/>
            <person name="LaButti K."/>
            <person name="Lindquist E.A."/>
            <person name="Lipzen A."/>
            <person name="Lundell T."/>
            <person name="Morin E."/>
            <person name="Murat C."/>
            <person name="Riley R."/>
            <person name="Ohm R."/>
            <person name="Sun H."/>
            <person name="Tunlid A."/>
            <person name="Henrissat B."/>
            <person name="Grigoriev I.V."/>
            <person name="Hibbett D.S."/>
            <person name="Martin F."/>
        </authorList>
    </citation>
    <scope>NUCLEOTIDE SEQUENCE [LARGE SCALE GENOMIC DNA]</scope>
    <source>
        <strain evidence="2">Foug A</strain>
    </source>
</reference>
<sequence>MVRNLVETRTLHVGELLVSHRPFKTRHLLPEETLSHREVHSLEQRVFQDTFHPMQR</sequence>
<protein>
    <submittedName>
        <fullName evidence="1">Uncharacterized protein</fullName>
    </submittedName>
</protein>
<gene>
    <name evidence="1" type="ORF">SCLCIDRAFT_1146250</name>
</gene>
<accession>A0A0C2ZVX4</accession>
<evidence type="ECO:0000313" key="2">
    <source>
        <dbReference type="Proteomes" id="UP000053989"/>
    </source>
</evidence>
<dbReference type="HOGENOM" id="CLU_3015495_0_0_1"/>